<feature type="domain" description="Mmc1 C-terminal" evidence="2">
    <location>
        <begin position="408"/>
        <end position="646"/>
    </location>
</feature>
<comment type="caution">
    <text evidence="3">The sequence shown here is derived from an EMBL/GenBank/DDBJ whole genome shotgun (WGS) entry which is preliminary data.</text>
</comment>
<dbReference type="Pfam" id="PF23867">
    <property type="entry name" value="Mmc1_N"/>
    <property type="match status" value="1"/>
</dbReference>
<feature type="region of interest" description="Disordered" evidence="1">
    <location>
        <begin position="65"/>
        <end position="84"/>
    </location>
</feature>
<sequence length="694" mass="76251">MPPRPIVRKSLLDTVNTESYTCPSCFIRAEIRTSFSTRAAHCIGQTRRAERRNGELEHRSTNVQLNGPQISRPRRQYSSQGSLASTTAINAPTTVPPRYRELHQRLLALQEEASTYVNLSRLQLAARSLESEEPITRVALLGLGQNGANAARKLARALLSDPLGEEQAWEQDLLQSVKDGRSLLLRYGDSEDTAQASPLVQTLHVPSPFLRRHNVEILVASLNTASADRITDAELEEAILVPSLTTPSSAGGRVGFVRYPVHKALVVAEGITGAVSYGRLPRFIDKAELITAALSLPLRPSSAKTSAEEETTDNVVDIDLATHALDLFRASNANGAQFSDEWQTSRLPALSKWIAGAEAREEELRPAVRGLLDSVFLNASASIEGAESEQSTVVANSTIPEANRSKLDALISHFSADWHRDLQDNLGAGLQSRSWRRTAWWRLIWRIDDVSVSAADILRLSWLTEAEQTMAFISGRIEEAGLATSDELREAGPASRYAIEGADHIEYTLSSWEPKRAAIIAPPKEMYAAELLQQDVLVARVKEESGINAAFNPPWPRTIHLARQQMLHTLVPAFHRRAQTLLLSTLSTAGGASALGAWIYLATAGSAVQGAGALAALGIVWSLRRLQTLWGKERDDFAITVKENGRRVLAEVERHLHRLVKEGGRASIRPEDTQSWQQARAAVQSCRKVLEKAR</sequence>
<proteinExistence type="predicted"/>
<reference evidence="3" key="1">
    <citation type="submission" date="2023-08" db="EMBL/GenBank/DDBJ databases">
        <title>Black Yeasts Isolated from many extreme environments.</title>
        <authorList>
            <person name="Coleine C."/>
            <person name="Stajich J.E."/>
            <person name="Selbmann L."/>
        </authorList>
    </citation>
    <scope>NUCLEOTIDE SEQUENCE</scope>
    <source>
        <strain evidence="3">CCFEE 5810</strain>
    </source>
</reference>
<name>A0AAN7VNE7_9PEZI</name>
<accession>A0AAN7VNE7</accession>
<evidence type="ECO:0000313" key="3">
    <source>
        <dbReference type="EMBL" id="KAK5694853.1"/>
    </source>
</evidence>
<evidence type="ECO:0000259" key="2">
    <source>
        <dbReference type="Pfam" id="PF23868"/>
    </source>
</evidence>
<protein>
    <recommendedName>
        <fullName evidence="2">Mmc1 C-terminal domain-containing protein</fullName>
    </recommendedName>
</protein>
<dbReference type="PANTHER" id="PTHR38644">
    <property type="entry name" value="EXPRESSED PROTEIN"/>
    <property type="match status" value="1"/>
</dbReference>
<dbReference type="PANTHER" id="PTHR38644:SF1">
    <property type="entry name" value="EXPRESSED PROTEIN"/>
    <property type="match status" value="1"/>
</dbReference>
<dbReference type="Proteomes" id="UP001310594">
    <property type="component" value="Unassembled WGS sequence"/>
</dbReference>
<dbReference type="Pfam" id="PF23868">
    <property type="entry name" value="Mmc1_C"/>
    <property type="match status" value="1"/>
</dbReference>
<evidence type="ECO:0000256" key="1">
    <source>
        <dbReference type="SAM" id="MobiDB-lite"/>
    </source>
</evidence>
<gene>
    <name evidence="3" type="ORF">LTR97_009444</name>
</gene>
<dbReference type="EMBL" id="JAVRQU010000015">
    <property type="protein sequence ID" value="KAK5694853.1"/>
    <property type="molecule type" value="Genomic_DNA"/>
</dbReference>
<dbReference type="AlphaFoldDB" id="A0AAN7VNE7"/>
<evidence type="ECO:0000313" key="4">
    <source>
        <dbReference type="Proteomes" id="UP001310594"/>
    </source>
</evidence>
<dbReference type="InterPro" id="IPR056196">
    <property type="entry name" value="Mmc1_C"/>
</dbReference>
<organism evidence="3 4">
    <name type="scientific">Elasticomyces elasticus</name>
    <dbReference type="NCBI Taxonomy" id="574655"/>
    <lineage>
        <taxon>Eukaryota</taxon>
        <taxon>Fungi</taxon>
        <taxon>Dikarya</taxon>
        <taxon>Ascomycota</taxon>
        <taxon>Pezizomycotina</taxon>
        <taxon>Dothideomycetes</taxon>
        <taxon>Dothideomycetidae</taxon>
        <taxon>Mycosphaerellales</taxon>
        <taxon>Teratosphaeriaceae</taxon>
        <taxon>Elasticomyces</taxon>
    </lineage>
</organism>